<feature type="region of interest" description="N-terminal hotdog fold" evidence="8">
    <location>
        <begin position="962"/>
        <end position="1097"/>
    </location>
</feature>
<dbReference type="InterPro" id="IPR020806">
    <property type="entry name" value="PKS_PP-bd"/>
</dbReference>
<feature type="domain" description="PKS/mFAS DH" evidence="12">
    <location>
        <begin position="962"/>
        <end position="1272"/>
    </location>
</feature>
<dbReference type="SUPFAM" id="SSF52151">
    <property type="entry name" value="FabD/lysophospholipase-like"/>
    <property type="match status" value="1"/>
</dbReference>
<feature type="compositionally biased region" description="Basic and acidic residues" evidence="9">
    <location>
        <begin position="427"/>
        <end position="444"/>
    </location>
</feature>
<dbReference type="InterPro" id="IPR013217">
    <property type="entry name" value="Methyltransf_12"/>
</dbReference>
<dbReference type="CDD" id="cd05195">
    <property type="entry name" value="enoyl_red"/>
    <property type="match status" value="1"/>
</dbReference>
<dbReference type="PROSITE" id="PS50075">
    <property type="entry name" value="CARRIER"/>
    <property type="match status" value="1"/>
</dbReference>
<sequence>MEEPIAIVGLDARVPGGDNPDAFFDFLCSGRSARSAVPTGRFHADAFVAPGSSSGNEGGRIVSTHGHFLEGSIHAFDAPFFSITAAEAAGIDPQQRNLLETVYKALENAGIPFPQAVGTRTGVYVGCSSADFRDMTLRDLDASLRYAGTGTINSMLSNRVSWFYDFTGPSMTIDTACSSSLVAVHQAVMALRNGSISMAVTGGTNLLLSPEITMSFTAMGVLSPDGISYSFDHRANGFSRGEGFAAIVMKRVSDALRDGDNPIEAGAIADAFAAHRSAHEPMYVGAMKSSCGHLEGAAGLASLVKAVLSLERGIIPGNSWFEKPNPSISPDWHLAFPTEPVPWPRNTAVANTGLRRASVNCLGLGGTNAHVVLDDALHFLQEHGLVGRHCTVEEAPGHECLLNVARSDRSPGLGNGWASETTISTSAHDDKTSEGACRSEERETAPSVVASGRNNTSGGSKLFVFTANDRDGVSRLRQAYERHLSGLKSSTHTKDSKSKWLRDLSFTLSAKRTQFPWRAAVVANSVESLRISLGTTQEQDQQPGPVRSESSRRLALVFTGQGTQWPTMGMGLMVAYPIFRQSMEKADDYLKGILGSCWSLIYELTKKGGMSRVDEAEFSQPLCTALQVALVDLMTSWGVTADAVVGHSSGEIAATYAAKAISAEDAWRIAYYRGKLAAKLIKTEFQIRTGMAAVGLGYDEATAAIQDLGCGHFQHPGHLEVACFNSQTSHTISGELDRINALVAKLNDEKVFARKLKVEVGYHSQYMQPIADEYAKMIGHLGAASIPMRDSTAPRFYSSTIGAEIDASKLQSAAYWVDNMVSPVQFQQSLTAMLTEDKGTPEDGFSSHPITDVLEIGPHRGLKGPIGQTSKSLGLQDFQYHGLMESNSDNVSDVLRAAGTLFSRGLPIDISLVNEQQDKEHCSIIGPNMLTNLPSYPFNHTKEYWSESRLSKAFAHRQHGRHEVLGTPVAHNSSHNSMWHHWLRLSDIAWLKDHQVGESILFPAAGMLAMAVEAAHQVAAGVGVGVEEMKGFRLRHVSFLTALHMPNDGTGVETYFYLKEASSSSREWKEFQLWTVSQDNEWLEHCRGLILVEHKGIATTTPPSAACRSRIPSAMMYQLFAQGDLKFGDTFQTLTHIQMDSPLTPHITMANVGPNLSYQSHPAKEEAREEGVTMLHPTMIDGILQAGLAPLLVSCDAKCPGRPWVPVGIEEFWISAHSSLQDSIMIPVRSDVALNGRNEARSSCTAMAKHTGKPLVLVDGLVWKTAAALSTTNNTHSNSNSSDHVDPRHKAWNMEWKPDVTLLCRDELKSAFRPGEEPDPWIYTEWDDCNELAARYISRALQLPDIMTESSPNNRHVRNDSGIELPPDEGHVEEAPMVVTRRSGHLDRYVELMKLLVAGRQGKEDPGKASSDSIETLEARVAAKDTSHAKLVLAVGRELTNVLDGTVDPLEILFGANTSLAEQFYQTGYGSESTSAQLVHYLDILAHKNPLMKMLEVGAGTGGTAKPVLDRLASRYRGYDFTDVSAAFLEKAKRKFSHVERMNYRLLDIERDPWTQGFELGTYDVVMAAHVLHATQDIVGTLQNCRALLKPGGKLLLTENMRPATMLTNFVFGLFPGWWRRSENDDRIGGAGPLLSAEAWERYVLQSGFTGLDAEFPDYADEKHRLSSVLVCSAPDERTSKGGEEPHGSELPRHGRLLPGHLVIVADPVSEFQNQVVEDFKSSFTRVMPRTLADIAREDDECINQDSTCIVLTELEAPTLSNMSEDTLVALKCVFRCRTVLWLIKTGAPELEVARGFAACVRLENPQMRWITVSFEEPSLTRPHSIAETSWRVLDASLEKTKPVTDDMDDDTFRFTDGLLHIPRLVEAKYLTDYMQAATKTPEVVEAEYLGKDDPERALRLQIKDLGLLDTLRFEEDPRSAAAPLADCDVEVQTMASGVNFYDLSVMLGRIEETPLGVEGAGVVTTVGARVTRFRTGDRVFGFAFGGGAFRTPRFRTQEGMLARMPDHLLSFAEAAAMPLVYSTAYACLFDVGDLGKEESGDGRRRPSVLIHAAAGGVGQAAIQLAQRAGAEIYATVGSLEKRDFLEKTYHIPRDHIFSSRDLTFRDGVIRMTQGRGVDIILNSLSGDALRATWDCIAPFGRFAEMGLVDINARADISMGPFRRNARFEAVELHYMAEHAPHRLEDLLQRTVRAVFEQRQQPDGRTLARSTPITVYPFSEVQNAMRHMQSGKHIGKLVLEPRSGDLVPMLLSSSQSRMRSKLDGSATYVVAGGLGGLGRAVVLWMIEMGARYLLLLSRRGLPQADVDDMFHGMKGRYTTIMAPACDLTDLTRLRCVFQDCASAMPPIRGCVQGGMVLRDVDFKDMTIQDWQDSVQVKVTGSKNLWTVLSEMNNNNNGAATTEKTTALDFFIMLSSVTSILGNPGQSNYVAGNAFQDAFAQDLARQGHPAVSINIPMLSDVGFVAERPELMHHLRRDGWPYMSSRELLAALEYYCFQPDQDQQSSPGASSVLTRHDRVVRAQVAPRLWIPRPLQTSGQIMSSWDKNPLLQPLKLWQHSSDTHANRHGNATSGNPTAWASSSAKDRLASVKTLKEAQEVVLEAFLGKLSRILSVEEAELSAAKPLHAYGVDSLVAVELRSWFSKEVGLDVTVHDMTSQGSIRQVAELVATRSASFGVDGGARDSS</sequence>
<evidence type="ECO:0000256" key="7">
    <source>
        <dbReference type="ARBA" id="ARBA00023315"/>
    </source>
</evidence>
<feature type="region of interest" description="Disordered" evidence="9">
    <location>
        <begin position="1348"/>
        <end position="1369"/>
    </location>
</feature>
<dbReference type="InterPro" id="IPR001227">
    <property type="entry name" value="Ac_transferase_dom_sf"/>
</dbReference>
<dbReference type="PANTHER" id="PTHR43775:SF29">
    <property type="entry name" value="ASPERFURANONE POLYKETIDE SYNTHASE AFOG-RELATED"/>
    <property type="match status" value="1"/>
</dbReference>
<dbReference type="Gene3D" id="3.10.129.110">
    <property type="entry name" value="Polyketide synthase dehydratase"/>
    <property type="match status" value="1"/>
</dbReference>
<dbReference type="Pfam" id="PF08242">
    <property type="entry name" value="Methyltransf_12"/>
    <property type="match status" value="1"/>
</dbReference>
<dbReference type="Pfam" id="PF02801">
    <property type="entry name" value="Ketoacyl-synt_C"/>
    <property type="match status" value="1"/>
</dbReference>
<dbReference type="Pfam" id="PF14765">
    <property type="entry name" value="PS-DH"/>
    <property type="match status" value="1"/>
</dbReference>
<keyword evidence="7" id="KW-0012">Acyltransferase</keyword>
<dbReference type="PANTHER" id="PTHR43775">
    <property type="entry name" value="FATTY ACID SYNTHASE"/>
    <property type="match status" value="1"/>
</dbReference>
<dbReference type="InterPro" id="IPR036291">
    <property type="entry name" value="NAD(P)-bd_dom_sf"/>
</dbReference>
<evidence type="ECO:0000259" key="10">
    <source>
        <dbReference type="PROSITE" id="PS50075"/>
    </source>
</evidence>
<dbReference type="InterPro" id="IPR042104">
    <property type="entry name" value="PKS_dehydratase_sf"/>
</dbReference>
<dbReference type="InterPro" id="IPR016036">
    <property type="entry name" value="Malonyl_transacylase_ACP-bd"/>
</dbReference>
<feature type="domain" description="Carrier" evidence="10">
    <location>
        <begin position="2593"/>
        <end position="2670"/>
    </location>
</feature>
<keyword evidence="1" id="KW-0596">Phosphopantetheine</keyword>
<name>A0ABR1V886_9PEZI</name>
<dbReference type="InterPro" id="IPR011032">
    <property type="entry name" value="GroES-like_sf"/>
</dbReference>
<feature type="active site" description="Proton acceptor; for dehydratase activity" evidence="8">
    <location>
        <position position="994"/>
    </location>
</feature>
<feature type="active site" description="Proton donor; for dehydratase activity" evidence="8">
    <location>
        <position position="1181"/>
    </location>
</feature>
<dbReference type="Pfam" id="PF23297">
    <property type="entry name" value="ACP_SdgA_C"/>
    <property type="match status" value="1"/>
</dbReference>
<feature type="region of interest" description="Disordered" evidence="9">
    <location>
        <begin position="2559"/>
        <end position="2579"/>
    </location>
</feature>
<feature type="domain" description="Ketosynthase family 3 (KS3)" evidence="11">
    <location>
        <begin position="2"/>
        <end position="375"/>
    </location>
</feature>
<dbReference type="InterPro" id="IPR050091">
    <property type="entry name" value="PKS_NRPS_Biosynth_Enz"/>
</dbReference>
<dbReference type="InterPro" id="IPR049900">
    <property type="entry name" value="PKS_mFAS_DH"/>
</dbReference>
<dbReference type="PROSITE" id="PS52004">
    <property type="entry name" value="KS3_2"/>
    <property type="match status" value="1"/>
</dbReference>
<dbReference type="SUPFAM" id="SSF55048">
    <property type="entry name" value="Probable ACP-binding domain of malonyl-CoA ACP transacylase"/>
    <property type="match status" value="1"/>
</dbReference>
<dbReference type="Gene3D" id="3.40.50.720">
    <property type="entry name" value="NAD(P)-binding Rossmann-like Domain"/>
    <property type="match status" value="1"/>
</dbReference>
<dbReference type="CDD" id="cd00833">
    <property type="entry name" value="PKS"/>
    <property type="match status" value="1"/>
</dbReference>
<dbReference type="Gene3D" id="1.10.1200.10">
    <property type="entry name" value="ACP-like"/>
    <property type="match status" value="1"/>
</dbReference>
<dbReference type="SMART" id="SM00829">
    <property type="entry name" value="PKS_ER"/>
    <property type="match status" value="1"/>
</dbReference>
<comment type="caution">
    <text evidence="13">The sequence shown here is derived from an EMBL/GenBank/DDBJ whole genome shotgun (WGS) entry which is preliminary data.</text>
</comment>
<organism evidence="13 14">
    <name type="scientific">Apiospora saccharicola</name>
    <dbReference type="NCBI Taxonomy" id="335842"/>
    <lineage>
        <taxon>Eukaryota</taxon>
        <taxon>Fungi</taxon>
        <taxon>Dikarya</taxon>
        <taxon>Ascomycota</taxon>
        <taxon>Pezizomycotina</taxon>
        <taxon>Sordariomycetes</taxon>
        <taxon>Xylariomycetidae</taxon>
        <taxon>Amphisphaeriales</taxon>
        <taxon>Apiosporaceae</taxon>
        <taxon>Apiospora</taxon>
    </lineage>
</organism>
<dbReference type="Pfam" id="PF21089">
    <property type="entry name" value="PKS_DH_N"/>
    <property type="match status" value="1"/>
</dbReference>
<dbReference type="Gene3D" id="3.40.366.10">
    <property type="entry name" value="Malonyl-Coenzyme A Acyl Carrier Protein, domain 2"/>
    <property type="match status" value="1"/>
</dbReference>
<dbReference type="InterPro" id="IPR014043">
    <property type="entry name" value="Acyl_transferase_dom"/>
</dbReference>
<dbReference type="InterPro" id="IPR006162">
    <property type="entry name" value="Ppantetheine_attach_site"/>
</dbReference>
<evidence type="ECO:0000256" key="9">
    <source>
        <dbReference type="SAM" id="MobiDB-lite"/>
    </source>
</evidence>
<evidence type="ECO:0000313" key="14">
    <source>
        <dbReference type="Proteomes" id="UP001446871"/>
    </source>
</evidence>
<dbReference type="InterPro" id="IPR016039">
    <property type="entry name" value="Thiolase-like"/>
</dbReference>
<dbReference type="PROSITE" id="PS00606">
    <property type="entry name" value="KS3_1"/>
    <property type="match status" value="1"/>
</dbReference>
<dbReference type="SUPFAM" id="SSF50129">
    <property type="entry name" value="GroES-like"/>
    <property type="match status" value="1"/>
</dbReference>
<dbReference type="SMART" id="SM00826">
    <property type="entry name" value="PKS_DH"/>
    <property type="match status" value="1"/>
</dbReference>
<dbReference type="Pfam" id="PF08240">
    <property type="entry name" value="ADH_N"/>
    <property type="match status" value="1"/>
</dbReference>
<feature type="compositionally biased region" description="Polar residues" evidence="9">
    <location>
        <begin position="2566"/>
        <end position="2579"/>
    </location>
</feature>
<keyword evidence="6" id="KW-0511">Multifunctional enzyme</keyword>
<dbReference type="InterPro" id="IPR009081">
    <property type="entry name" value="PP-bd_ACP"/>
</dbReference>
<dbReference type="InterPro" id="IPR020841">
    <property type="entry name" value="PKS_Beta-ketoAc_synthase_dom"/>
</dbReference>
<proteinExistence type="predicted"/>
<dbReference type="SMART" id="SM00827">
    <property type="entry name" value="PKS_AT"/>
    <property type="match status" value="1"/>
</dbReference>
<dbReference type="EMBL" id="JAQQWM010000004">
    <property type="protein sequence ID" value="KAK8067412.1"/>
    <property type="molecule type" value="Genomic_DNA"/>
</dbReference>
<dbReference type="Pfam" id="PF00698">
    <property type="entry name" value="Acyl_transf_1"/>
    <property type="match status" value="1"/>
</dbReference>
<dbReference type="InterPro" id="IPR016035">
    <property type="entry name" value="Acyl_Trfase/lysoPLipase"/>
</dbReference>
<dbReference type="InterPro" id="IPR029063">
    <property type="entry name" value="SAM-dependent_MTases_sf"/>
</dbReference>
<dbReference type="InterPro" id="IPR049551">
    <property type="entry name" value="PKS_DH_C"/>
</dbReference>
<keyword evidence="5" id="KW-0560">Oxidoreductase</keyword>
<dbReference type="InterPro" id="IPR049552">
    <property type="entry name" value="PKS_DH_N"/>
</dbReference>
<keyword evidence="2" id="KW-0597">Phosphoprotein</keyword>
<dbReference type="SMART" id="SM00823">
    <property type="entry name" value="PKS_PP"/>
    <property type="match status" value="1"/>
</dbReference>
<dbReference type="Pfam" id="PF08659">
    <property type="entry name" value="KR"/>
    <property type="match status" value="1"/>
</dbReference>
<dbReference type="Pfam" id="PF13602">
    <property type="entry name" value="ADH_zinc_N_2"/>
    <property type="match status" value="1"/>
</dbReference>
<dbReference type="InterPro" id="IPR036736">
    <property type="entry name" value="ACP-like_sf"/>
</dbReference>
<evidence type="ECO:0000256" key="1">
    <source>
        <dbReference type="ARBA" id="ARBA00022450"/>
    </source>
</evidence>
<dbReference type="InterPro" id="IPR013968">
    <property type="entry name" value="PKS_KR"/>
</dbReference>
<evidence type="ECO:0000259" key="11">
    <source>
        <dbReference type="PROSITE" id="PS52004"/>
    </source>
</evidence>
<dbReference type="CDD" id="cd02440">
    <property type="entry name" value="AdoMet_MTases"/>
    <property type="match status" value="1"/>
</dbReference>
<evidence type="ECO:0000256" key="8">
    <source>
        <dbReference type="PROSITE-ProRule" id="PRU01363"/>
    </source>
</evidence>
<feature type="region of interest" description="C-terminal hotdog fold" evidence="8">
    <location>
        <begin position="1108"/>
        <end position="1272"/>
    </location>
</feature>
<dbReference type="Proteomes" id="UP001446871">
    <property type="component" value="Unassembled WGS sequence"/>
</dbReference>
<dbReference type="PROSITE" id="PS52019">
    <property type="entry name" value="PKS_MFAS_DH"/>
    <property type="match status" value="1"/>
</dbReference>
<dbReference type="Gene3D" id="3.30.70.3290">
    <property type="match status" value="1"/>
</dbReference>
<accession>A0ABR1V886</accession>
<evidence type="ECO:0000259" key="12">
    <source>
        <dbReference type="PROSITE" id="PS52019"/>
    </source>
</evidence>
<dbReference type="InterPro" id="IPR018201">
    <property type="entry name" value="Ketoacyl_synth_AS"/>
</dbReference>
<dbReference type="InterPro" id="IPR020807">
    <property type="entry name" value="PKS_DH"/>
</dbReference>
<dbReference type="InterPro" id="IPR020843">
    <property type="entry name" value="ER"/>
</dbReference>
<dbReference type="SUPFAM" id="SSF53335">
    <property type="entry name" value="S-adenosyl-L-methionine-dependent methyltransferases"/>
    <property type="match status" value="1"/>
</dbReference>
<protein>
    <recommendedName>
        <fullName evidence="15">Polyketide synthase</fullName>
    </recommendedName>
</protein>
<dbReference type="InterPro" id="IPR057326">
    <property type="entry name" value="KR_dom"/>
</dbReference>
<dbReference type="SUPFAM" id="SSF51735">
    <property type="entry name" value="NAD(P)-binding Rossmann-fold domains"/>
    <property type="match status" value="2"/>
</dbReference>
<evidence type="ECO:0008006" key="15">
    <source>
        <dbReference type="Google" id="ProtNLM"/>
    </source>
</evidence>
<dbReference type="Gene3D" id="3.40.47.10">
    <property type="match status" value="2"/>
</dbReference>
<dbReference type="PROSITE" id="PS00012">
    <property type="entry name" value="PHOSPHOPANTETHEINE"/>
    <property type="match status" value="1"/>
</dbReference>
<feature type="region of interest" description="Disordered" evidence="9">
    <location>
        <begin position="411"/>
        <end position="453"/>
    </location>
</feature>
<dbReference type="InterPro" id="IPR013154">
    <property type="entry name" value="ADH-like_N"/>
</dbReference>
<reference evidence="13 14" key="1">
    <citation type="submission" date="2023-01" db="EMBL/GenBank/DDBJ databases">
        <title>Analysis of 21 Apiospora genomes using comparative genomics revels a genus with tremendous synthesis potential of carbohydrate active enzymes and secondary metabolites.</title>
        <authorList>
            <person name="Sorensen T."/>
        </authorList>
    </citation>
    <scope>NUCLEOTIDE SEQUENCE [LARGE SCALE GENOMIC DNA]</scope>
    <source>
        <strain evidence="13 14">CBS 83171</strain>
    </source>
</reference>
<evidence type="ECO:0000256" key="2">
    <source>
        <dbReference type="ARBA" id="ARBA00022553"/>
    </source>
</evidence>
<gene>
    <name evidence="13" type="ORF">PG996_006524</name>
</gene>
<keyword evidence="14" id="KW-1185">Reference proteome</keyword>
<dbReference type="SUPFAM" id="SSF53901">
    <property type="entry name" value="Thiolase-like"/>
    <property type="match status" value="2"/>
</dbReference>
<evidence type="ECO:0000256" key="3">
    <source>
        <dbReference type="ARBA" id="ARBA00022679"/>
    </source>
</evidence>
<evidence type="ECO:0000256" key="6">
    <source>
        <dbReference type="ARBA" id="ARBA00023268"/>
    </source>
</evidence>
<keyword evidence="4" id="KW-0521">NADP</keyword>
<evidence type="ECO:0000256" key="5">
    <source>
        <dbReference type="ARBA" id="ARBA00023002"/>
    </source>
</evidence>
<dbReference type="InterPro" id="IPR014031">
    <property type="entry name" value="Ketoacyl_synth_C"/>
</dbReference>
<dbReference type="SMART" id="SM00822">
    <property type="entry name" value="PKS_KR"/>
    <property type="match status" value="1"/>
</dbReference>
<dbReference type="InterPro" id="IPR014030">
    <property type="entry name" value="Ketoacyl_synth_N"/>
</dbReference>
<dbReference type="Gene3D" id="3.40.50.150">
    <property type="entry name" value="Vaccinia Virus protein VP39"/>
    <property type="match status" value="1"/>
</dbReference>
<dbReference type="SMART" id="SM00825">
    <property type="entry name" value="PKS_KS"/>
    <property type="match status" value="1"/>
</dbReference>
<evidence type="ECO:0000256" key="4">
    <source>
        <dbReference type="ARBA" id="ARBA00022857"/>
    </source>
</evidence>
<dbReference type="Gene3D" id="3.90.180.10">
    <property type="entry name" value="Medium-chain alcohol dehydrogenases, catalytic domain"/>
    <property type="match status" value="1"/>
</dbReference>
<evidence type="ECO:0000313" key="13">
    <source>
        <dbReference type="EMBL" id="KAK8067412.1"/>
    </source>
</evidence>
<dbReference type="Pfam" id="PF00109">
    <property type="entry name" value="ketoacyl-synt"/>
    <property type="match status" value="1"/>
</dbReference>
<keyword evidence="3" id="KW-0808">Transferase</keyword>
<dbReference type="SUPFAM" id="SSF47336">
    <property type="entry name" value="ACP-like"/>
    <property type="match status" value="1"/>
</dbReference>